<sequence length="638" mass="67119">MKKIRSIVLVSLSLVISLLLFAKKIEATSVDVTSNPLGVASKFKYFATAGNLTFSNSGVKVNARIAANTVDFGSNQVWLNTGGASFESDATLASPALVLGKVTSDNTNLLRGIGTANYFSNTSNKYIADSVTLPTNVDNNFLTQDMLKNVSSRKSDQSVSDYFKSLNSGVTSFANAKTQLESISSQYEQGTTTGASVTSSTGTNNIETFNITLDSSYSGIPIVFLNVDSSAQGIDIEIPGNSSVKPYIVVNWPETEFTFSNKYYVNGLNISQQQWAPYIINNFSKASSVDISNAWSGYPFTGAILAPNASVNVGNSYESYSGYITNVVGSNIQIDTQDNTSDSLITSDSFPGTGTSVSTSTPTISSVTFKNDSSDGVAEAQATTSDGTITIPVTANTTNATTAEITTSSDLGSDYHTFVKVNDGSWQSFTNGQTISSLTGYSKSLTSSSANSTSTADSTTTIGLNLQRSNKLTFAIAKTADPTKVDDSNPSTFTTTLDETGTLTATMPTTTSVGNVALGSTTGTTSSDQDISFTNTFGVNASLTVSLIKDTTVSNLFYDPTAVKIKIEDNSLNPFSVASDTMSDSNTVLSNTTSNTASTTFALNVALGNSTTTMKEVTPGQSYTIPLYWSISYSGNGN</sequence>
<dbReference type="EMBL" id="JAIULA010000018">
    <property type="protein sequence ID" value="MCP0887450.1"/>
    <property type="molecule type" value="Genomic_DNA"/>
</dbReference>
<protein>
    <recommendedName>
        <fullName evidence="1">Choice-of-anchor A domain-containing protein</fullName>
    </recommendedName>
</protein>
<keyword evidence="3" id="KW-1185">Reference proteome</keyword>
<comment type="caution">
    <text evidence="2">The sequence shown here is derived from an EMBL/GenBank/DDBJ whole genome shotgun (WGS) entry which is preliminary data.</text>
</comment>
<name>A0A9X2FLA5_9LACO</name>
<reference evidence="2 3" key="1">
    <citation type="journal article" date="2023" name="Int. J. Syst. Evol. Microbiol.">
        <title>Ligilactobacillus ubinensis sp. nov., a novel species isolated from the wild ferment of a durian fruit (Durio zibethinus).</title>
        <authorList>
            <person name="Heng Y.C."/>
            <person name="Menon N."/>
            <person name="Chen B."/>
            <person name="Loo B.Z.L."/>
            <person name="Wong G.W.J."/>
            <person name="Lim A.C.H."/>
            <person name="Silvaraju S."/>
            <person name="Kittelmann S."/>
        </authorList>
    </citation>
    <scope>NUCLEOTIDE SEQUENCE [LARGE SCALE GENOMIC DNA]</scope>
    <source>
        <strain evidence="2 3">WILCCON 0076</strain>
    </source>
</reference>
<dbReference type="Proteomes" id="UP001139006">
    <property type="component" value="Unassembled WGS sequence"/>
</dbReference>
<evidence type="ECO:0000313" key="2">
    <source>
        <dbReference type="EMBL" id="MCP0887450.1"/>
    </source>
</evidence>
<dbReference type="RefSeq" id="WP_253361319.1">
    <property type="nucleotide sequence ID" value="NZ_JAIULA010000018.1"/>
</dbReference>
<gene>
    <name evidence="2" type="ORF">LB941_08885</name>
</gene>
<evidence type="ECO:0000313" key="3">
    <source>
        <dbReference type="Proteomes" id="UP001139006"/>
    </source>
</evidence>
<dbReference type="AlphaFoldDB" id="A0A9X2FLA5"/>
<dbReference type="InterPro" id="IPR026588">
    <property type="entry name" value="Choice_anch_A"/>
</dbReference>
<dbReference type="Pfam" id="PF20597">
    <property type="entry name" value="pAdhesive_15"/>
    <property type="match status" value="1"/>
</dbReference>
<feature type="domain" description="Choice-of-anchor A" evidence="1">
    <location>
        <begin position="36"/>
        <end position="316"/>
    </location>
</feature>
<proteinExistence type="predicted"/>
<accession>A0A9X2FLA5</accession>
<evidence type="ECO:0000259" key="1">
    <source>
        <dbReference type="Pfam" id="PF20597"/>
    </source>
</evidence>
<organism evidence="2 3">
    <name type="scientific">Ligilactobacillus ubinensis</name>
    <dbReference type="NCBI Taxonomy" id="2876789"/>
    <lineage>
        <taxon>Bacteria</taxon>
        <taxon>Bacillati</taxon>
        <taxon>Bacillota</taxon>
        <taxon>Bacilli</taxon>
        <taxon>Lactobacillales</taxon>
        <taxon>Lactobacillaceae</taxon>
        <taxon>Ligilactobacillus</taxon>
    </lineage>
</organism>